<proteinExistence type="predicted"/>
<dbReference type="AlphaFoldDB" id="F9GCD0"/>
<protein>
    <recommendedName>
        <fullName evidence="2">PiggyBac transposable element-derived protein domain-containing protein</fullName>
    </recommendedName>
</protein>
<evidence type="ECO:0008006" key="2">
    <source>
        <dbReference type="Google" id="ProtNLM"/>
    </source>
</evidence>
<comment type="caution">
    <text evidence="1">The sequence shown here is derived from an EMBL/GenBank/DDBJ whole genome shotgun (WGS) entry which is preliminary data.</text>
</comment>
<evidence type="ECO:0000313" key="1">
    <source>
        <dbReference type="EMBL" id="EGU73177.1"/>
    </source>
</evidence>
<dbReference type="EMBL" id="AFQF01004947">
    <property type="protein sequence ID" value="EGU73177.1"/>
    <property type="molecule type" value="Genomic_DNA"/>
</dbReference>
<organism evidence="1">
    <name type="scientific">Fusarium oxysporum (strain Fo5176)</name>
    <name type="common">Fusarium vascular wilt</name>
    <dbReference type="NCBI Taxonomy" id="660025"/>
    <lineage>
        <taxon>Eukaryota</taxon>
        <taxon>Fungi</taxon>
        <taxon>Dikarya</taxon>
        <taxon>Ascomycota</taxon>
        <taxon>Pezizomycotina</taxon>
        <taxon>Sordariomycetes</taxon>
        <taxon>Hypocreomycetidae</taxon>
        <taxon>Hypocreales</taxon>
        <taxon>Nectriaceae</taxon>
        <taxon>Fusarium</taxon>
        <taxon>Fusarium oxysporum species complex</taxon>
    </lineage>
</organism>
<reference evidence="1" key="1">
    <citation type="journal article" date="2012" name="Mol. Plant Microbe Interact.">
        <title>A highly conserved effector in Fusarium oxysporum is required for full virulence on Arabidopsis.</title>
        <authorList>
            <person name="Thatcher L.F."/>
            <person name="Gardiner D.M."/>
            <person name="Kazan K."/>
            <person name="Manners J."/>
        </authorList>
    </citation>
    <scope>NUCLEOTIDE SEQUENCE [LARGE SCALE GENOMIC DNA]</scope>
    <source>
        <strain evidence="1">Fo5176</strain>
    </source>
</reference>
<gene>
    <name evidence="1" type="ORF">FOXB_16313</name>
</gene>
<dbReference type="OrthoDB" id="5152962at2759"/>
<sequence>MTIVDNLFSPPNLFRALREAGYGATGTARLNCDIREELKEAEGRDKASIALFFSTIRSLKLLEKIIALCSFFQLCIPALMRIA</sequence>
<name>F9GCD0_FUSOF</name>
<accession>F9GCD0</accession>